<proteinExistence type="predicted"/>
<evidence type="ECO:0000313" key="3">
    <source>
        <dbReference type="EMBL" id="MFK4752251.1"/>
    </source>
</evidence>
<gene>
    <name evidence="3" type="ORF">WG929_07505</name>
</gene>
<dbReference type="NCBIfam" id="NF010621">
    <property type="entry name" value="PRK14014.1"/>
    <property type="match status" value="1"/>
</dbReference>
<dbReference type="SUPFAM" id="SSF69593">
    <property type="entry name" value="Glycerol-3-phosphate (1)-acyltransferase"/>
    <property type="match status" value="1"/>
</dbReference>
<comment type="caution">
    <text evidence="3">The sequence shown here is derived from an EMBL/GenBank/DDBJ whole genome shotgun (WGS) entry which is preliminary data.</text>
</comment>
<dbReference type="RefSeq" id="WP_416205553.1">
    <property type="nucleotide sequence ID" value="NZ_JBBKTX010000007.1"/>
</dbReference>
<keyword evidence="3" id="KW-0012">Acyltransferase</keyword>
<evidence type="ECO:0000313" key="4">
    <source>
        <dbReference type="Proteomes" id="UP001620597"/>
    </source>
</evidence>
<organism evidence="3 4">
    <name type="scientific">Oceanobacter antarcticus</name>
    <dbReference type="NCBI Taxonomy" id="3133425"/>
    <lineage>
        <taxon>Bacteria</taxon>
        <taxon>Pseudomonadati</taxon>
        <taxon>Pseudomonadota</taxon>
        <taxon>Gammaproteobacteria</taxon>
        <taxon>Oceanospirillales</taxon>
        <taxon>Oceanospirillaceae</taxon>
        <taxon>Oceanobacter</taxon>
    </lineage>
</organism>
<accession>A0ABW8NH25</accession>
<reference evidence="3 4" key="1">
    <citation type="submission" date="2024-03" db="EMBL/GenBank/DDBJ databases">
        <title>High-quality draft genome sequence of Oceanobacter sp. wDCs-4.</title>
        <authorList>
            <person name="Dong C."/>
        </authorList>
    </citation>
    <scope>NUCLEOTIDE SEQUENCE [LARGE SCALE GENOMIC DNA]</scope>
    <source>
        <strain evidence="4">wDCs-4</strain>
    </source>
</reference>
<protein>
    <submittedName>
        <fullName evidence="3">Acyltransferase</fullName>
        <ecNumber evidence="3">2.3.-.-</ecNumber>
    </submittedName>
</protein>
<dbReference type="EMBL" id="JBBKTX010000007">
    <property type="protein sequence ID" value="MFK4752251.1"/>
    <property type="molecule type" value="Genomic_DNA"/>
</dbReference>
<feature type="domain" description="Phospholipid/glycerol acyltransferase" evidence="2">
    <location>
        <begin position="85"/>
        <end position="227"/>
    </location>
</feature>
<sequence length="300" mass="34761">MPAFLTGLIAILLLILNTLLWAPLLIGLALLKLLLPIPVVQTTLSWLVDGCASCWIAGNSAWMKLTQAMDWQIERPEQLSSKGWYFVVSNHQSWVDILVLQHCLNGRIPLLKFFLKQELIWVPIMGIAWWALDFPFMKRYSKAYLARHPEKRGQDLNTTRKSCEKFQRKPTSVMNFLEGTRFSQGKHALQRPSYRHLLQPRAGGMAFAMSVMGDNFHSLVDVTIHYPDGVPTFWSFLSGKMRRCQVLIQQKDIPAELSQGDYQNDIDFRNRFQQWVHELWLDKDDTLERLSLTSSTRRVE</sequence>
<keyword evidence="1" id="KW-1133">Transmembrane helix</keyword>
<keyword evidence="4" id="KW-1185">Reference proteome</keyword>
<dbReference type="Pfam" id="PF01553">
    <property type="entry name" value="Acyltransferase"/>
    <property type="match status" value="1"/>
</dbReference>
<dbReference type="Proteomes" id="UP001620597">
    <property type="component" value="Unassembled WGS sequence"/>
</dbReference>
<evidence type="ECO:0000256" key="1">
    <source>
        <dbReference type="SAM" id="Phobius"/>
    </source>
</evidence>
<keyword evidence="1" id="KW-0472">Membrane</keyword>
<keyword evidence="1" id="KW-0812">Transmembrane</keyword>
<evidence type="ECO:0000259" key="2">
    <source>
        <dbReference type="SMART" id="SM00563"/>
    </source>
</evidence>
<name>A0ABW8NH25_9GAMM</name>
<dbReference type="PANTHER" id="PTHR10983">
    <property type="entry name" value="1-ACYLGLYCEROL-3-PHOSPHATE ACYLTRANSFERASE-RELATED"/>
    <property type="match status" value="1"/>
</dbReference>
<keyword evidence="3" id="KW-0808">Transferase</keyword>
<dbReference type="EC" id="2.3.-.-" evidence="3"/>
<dbReference type="SMART" id="SM00563">
    <property type="entry name" value="PlsC"/>
    <property type="match status" value="1"/>
</dbReference>
<feature type="transmembrane region" description="Helical" evidence="1">
    <location>
        <begin position="6"/>
        <end position="31"/>
    </location>
</feature>
<dbReference type="GO" id="GO:0016746">
    <property type="term" value="F:acyltransferase activity"/>
    <property type="evidence" value="ECO:0007669"/>
    <property type="project" value="UniProtKB-KW"/>
</dbReference>
<dbReference type="PANTHER" id="PTHR10983:SF16">
    <property type="entry name" value="LYSOCARDIOLIPIN ACYLTRANSFERASE 1"/>
    <property type="match status" value="1"/>
</dbReference>
<dbReference type="InterPro" id="IPR002123">
    <property type="entry name" value="Plipid/glycerol_acylTrfase"/>
</dbReference>
<dbReference type="CDD" id="cd07990">
    <property type="entry name" value="LPLAT_LCLAT1-like"/>
    <property type="match status" value="1"/>
</dbReference>